<dbReference type="EMBL" id="PP511793">
    <property type="protein sequence ID" value="XCD07651.1"/>
    <property type="molecule type" value="Genomic_DNA"/>
</dbReference>
<proteinExistence type="predicted"/>
<accession>A0AAU8B6H0</accession>
<organism evidence="1">
    <name type="scientific">Dulem virus 59</name>
    <dbReference type="NCBI Taxonomy" id="3145770"/>
    <lineage>
        <taxon>Viruses</taxon>
        <taxon>Monodnaviria</taxon>
        <taxon>Loebvirae</taxon>
        <taxon>Hofneiviricota</taxon>
        <taxon>Faserviricetes</taxon>
        <taxon>Tubulavirales</taxon>
        <taxon>Inoviridae</taxon>
        <taxon>Inovirus</taxon>
    </lineage>
</organism>
<protein>
    <submittedName>
        <fullName evidence="1">Uncharacterized protein</fullName>
    </submittedName>
</protein>
<name>A0AAU8B6H0_9VIRU</name>
<sequence>MEYYVIYDKDDNLISFCNNLDELSLFTQLRKRQLKYKLKDKNFIYYIHNNSYRKIYKFL</sequence>
<evidence type="ECO:0000313" key="1">
    <source>
        <dbReference type="EMBL" id="XCD07651.1"/>
    </source>
</evidence>
<reference evidence="1" key="1">
    <citation type="submission" date="2024-03" db="EMBL/GenBank/DDBJ databases">
        <title>Diverse circular DNA viruses in blood, oral, and fecal samples of captive lemurs.</title>
        <authorList>
            <person name="Paietta E.N."/>
            <person name="Kraberger S."/>
            <person name="Lund M.C."/>
            <person name="Custer J.M."/>
            <person name="Vargas K.M."/>
            <person name="Ehmke E.E."/>
            <person name="Yoder A.D."/>
            <person name="Varsani A."/>
        </authorList>
    </citation>
    <scope>NUCLEOTIDE SEQUENCE</scope>
    <source>
        <strain evidence="1">Duke_28FS_21</strain>
    </source>
</reference>